<reference evidence="3 4" key="1">
    <citation type="journal article" date="2014" name="Genome Biol. Evol.">
        <title>The genome of the myxosporean Thelohanellus kitauei shows adaptations to nutrient acquisition within its fish host.</title>
        <authorList>
            <person name="Yang Y."/>
            <person name="Xiong J."/>
            <person name="Zhou Z."/>
            <person name="Huo F."/>
            <person name="Miao W."/>
            <person name="Ran C."/>
            <person name="Liu Y."/>
            <person name="Zhang J."/>
            <person name="Feng J."/>
            <person name="Wang M."/>
            <person name="Wang M."/>
            <person name="Wang L."/>
            <person name="Yao B."/>
        </authorList>
    </citation>
    <scope>NUCLEOTIDE SEQUENCE [LARGE SCALE GENOMIC DNA]</scope>
    <source>
        <strain evidence="3">Wuqing</strain>
    </source>
</reference>
<dbReference type="OMA" id="KNTRWDY"/>
<dbReference type="Gene3D" id="2.60.40.790">
    <property type="match status" value="1"/>
</dbReference>
<dbReference type="GO" id="GO:0005634">
    <property type="term" value="C:nucleus"/>
    <property type="evidence" value="ECO:0007669"/>
    <property type="project" value="TreeGrafter"/>
</dbReference>
<evidence type="ECO:0000313" key="4">
    <source>
        <dbReference type="Proteomes" id="UP000031668"/>
    </source>
</evidence>
<evidence type="ECO:0000313" key="3">
    <source>
        <dbReference type="EMBL" id="KII66161.1"/>
    </source>
</evidence>
<dbReference type="PROSITE" id="PS51048">
    <property type="entry name" value="SGS"/>
    <property type="match status" value="1"/>
</dbReference>
<dbReference type="Proteomes" id="UP000031668">
    <property type="component" value="Unassembled WGS sequence"/>
</dbReference>
<dbReference type="PANTHER" id="PTHR13164:SF3">
    <property type="entry name" value="CALCYCLIN-BINDING PROTEIN"/>
    <property type="match status" value="1"/>
</dbReference>
<dbReference type="EMBL" id="JWZT01003604">
    <property type="protein sequence ID" value="KII66161.1"/>
    <property type="molecule type" value="Genomic_DNA"/>
</dbReference>
<organism evidence="3 4">
    <name type="scientific">Thelohanellus kitauei</name>
    <name type="common">Myxosporean</name>
    <dbReference type="NCBI Taxonomy" id="669202"/>
    <lineage>
        <taxon>Eukaryota</taxon>
        <taxon>Metazoa</taxon>
        <taxon>Cnidaria</taxon>
        <taxon>Myxozoa</taxon>
        <taxon>Myxosporea</taxon>
        <taxon>Bivalvulida</taxon>
        <taxon>Platysporina</taxon>
        <taxon>Myxobolidae</taxon>
        <taxon>Thelohanellus</taxon>
    </lineage>
</organism>
<dbReference type="OrthoDB" id="164025at2759"/>
<name>A0A0C2MG79_THEKT</name>
<keyword evidence="4" id="KW-1185">Reference proteome</keyword>
<dbReference type="InterPro" id="IPR007052">
    <property type="entry name" value="CS_dom"/>
</dbReference>
<feature type="domain" description="CS" evidence="2">
    <location>
        <begin position="57"/>
        <end position="147"/>
    </location>
</feature>
<dbReference type="Pfam" id="PF04969">
    <property type="entry name" value="CS"/>
    <property type="match status" value="1"/>
</dbReference>
<dbReference type="InterPro" id="IPR052289">
    <property type="entry name" value="Calcyclin-binding_UBL-bridge"/>
</dbReference>
<gene>
    <name evidence="3" type="ORF">RF11_11983</name>
</gene>
<sequence>MSLKEFTKSELEELKNFSRTAFSLRVKQFLDSAIDEIESNLKPKEVEVKPVVSCPIKALRNYSWFQKDNTVRLYIPIPEGFKSDQVDVKVTTTSLGLTVKLDHIHYVFTITKLFDTVTADKFKLDAKASEVVLTIYKTSDKKWDHISAADVKPMPKTPKFDDKNADPSTQMMNLMQQIYENGDDEMKRNINKIWDENRNKMDKKIDPLSGVGV</sequence>
<feature type="domain" description="SGS" evidence="1">
    <location>
        <begin position="132"/>
        <end position="213"/>
    </location>
</feature>
<dbReference type="SUPFAM" id="SSF49764">
    <property type="entry name" value="HSP20-like chaperones"/>
    <property type="match status" value="1"/>
</dbReference>
<dbReference type="InterPro" id="IPR007699">
    <property type="entry name" value="SGS_dom"/>
</dbReference>
<dbReference type="PROSITE" id="PS51203">
    <property type="entry name" value="CS"/>
    <property type="match status" value="1"/>
</dbReference>
<accession>A0A0C2MG79</accession>
<evidence type="ECO:0000259" key="2">
    <source>
        <dbReference type="PROSITE" id="PS51203"/>
    </source>
</evidence>
<evidence type="ECO:0000259" key="1">
    <source>
        <dbReference type="PROSITE" id="PS51048"/>
    </source>
</evidence>
<proteinExistence type="predicted"/>
<dbReference type="AlphaFoldDB" id="A0A0C2MG79"/>
<dbReference type="PANTHER" id="PTHR13164">
    <property type="entry name" value="CALICYLIN BINDING PROTEIN"/>
    <property type="match status" value="1"/>
</dbReference>
<dbReference type="InterPro" id="IPR008978">
    <property type="entry name" value="HSP20-like_chaperone"/>
</dbReference>
<protein>
    <submittedName>
        <fullName evidence="3">Calcyclin-binding protein</fullName>
    </submittedName>
</protein>
<comment type="caution">
    <text evidence="3">The sequence shown here is derived from an EMBL/GenBank/DDBJ whole genome shotgun (WGS) entry which is preliminary data.</text>
</comment>